<sequence length="152" mass="17093">MHINESKRQQLLQHGTLNERADAVTNPLFGHSEFFDPQDLVLVKYEMLRSVRVENIAATEAARQFGFSRSGYYKVLASFRQSGIAGLIPSAPGPRGAHKLNEELLDFIDNCLAEDRTLSSLQLAALVLDQHELSVHPRSIERALARREKKGR</sequence>
<dbReference type="RefSeq" id="WP_146531754.1">
    <property type="nucleotide sequence ID" value="NZ_SJPV01000050.1"/>
</dbReference>
<protein>
    <recommendedName>
        <fullName evidence="3">Helix-turn-helix domain-containing protein</fullName>
    </recommendedName>
</protein>
<evidence type="ECO:0008006" key="3">
    <source>
        <dbReference type="Google" id="ProtNLM"/>
    </source>
</evidence>
<dbReference type="OrthoDB" id="283836at2"/>
<organism evidence="1 2">
    <name type="scientific">Novipirellula artificiosorum</name>
    <dbReference type="NCBI Taxonomy" id="2528016"/>
    <lineage>
        <taxon>Bacteria</taxon>
        <taxon>Pseudomonadati</taxon>
        <taxon>Planctomycetota</taxon>
        <taxon>Planctomycetia</taxon>
        <taxon>Pirellulales</taxon>
        <taxon>Pirellulaceae</taxon>
        <taxon>Novipirellula</taxon>
    </lineage>
</organism>
<comment type="caution">
    <text evidence="1">The sequence shown here is derived from an EMBL/GenBank/DDBJ whole genome shotgun (WGS) entry which is preliminary data.</text>
</comment>
<keyword evidence="2" id="KW-1185">Reference proteome</keyword>
<proteinExistence type="predicted"/>
<gene>
    <name evidence="1" type="ORF">Poly41_71420</name>
</gene>
<reference evidence="1 2" key="1">
    <citation type="submission" date="2019-02" db="EMBL/GenBank/DDBJ databases">
        <title>Deep-cultivation of Planctomycetes and their phenomic and genomic characterization uncovers novel biology.</title>
        <authorList>
            <person name="Wiegand S."/>
            <person name="Jogler M."/>
            <person name="Boedeker C."/>
            <person name="Pinto D."/>
            <person name="Vollmers J."/>
            <person name="Rivas-Marin E."/>
            <person name="Kohn T."/>
            <person name="Peeters S.H."/>
            <person name="Heuer A."/>
            <person name="Rast P."/>
            <person name="Oberbeckmann S."/>
            <person name="Bunk B."/>
            <person name="Jeske O."/>
            <person name="Meyerdierks A."/>
            <person name="Storesund J.E."/>
            <person name="Kallscheuer N."/>
            <person name="Luecker S."/>
            <person name="Lage O.M."/>
            <person name="Pohl T."/>
            <person name="Merkel B.J."/>
            <person name="Hornburger P."/>
            <person name="Mueller R.-W."/>
            <person name="Bruemmer F."/>
            <person name="Labrenz M."/>
            <person name="Spormann A.M."/>
            <person name="Op Den Camp H."/>
            <person name="Overmann J."/>
            <person name="Amann R."/>
            <person name="Jetten M.S.M."/>
            <person name="Mascher T."/>
            <person name="Medema M.H."/>
            <person name="Devos D.P."/>
            <person name="Kaster A.-K."/>
            <person name="Ovreas L."/>
            <person name="Rohde M."/>
            <person name="Galperin M.Y."/>
            <person name="Jogler C."/>
        </authorList>
    </citation>
    <scope>NUCLEOTIDE SEQUENCE [LARGE SCALE GENOMIC DNA]</scope>
    <source>
        <strain evidence="1 2">Poly41</strain>
    </source>
</reference>
<evidence type="ECO:0000313" key="2">
    <source>
        <dbReference type="Proteomes" id="UP000319143"/>
    </source>
</evidence>
<dbReference type="SUPFAM" id="SSF46689">
    <property type="entry name" value="Homeodomain-like"/>
    <property type="match status" value="1"/>
</dbReference>
<accession>A0A5C6CEC8</accession>
<evidence type="ECO:0000313" key="1">
    <source>
        <dbReference type="EMBL" id="TWU21864.1"/>
    </source>
</evidence>
<dbReference type="Proteomes" id="UP000319143">
    <property type="component" value="Unassembled WGS sequence"/>
</dbReference>
<name>A0A5C6CEC8_9BACT</name>
<dbReference type="InterPro" id="IPR009057">
    <property type="entry name" value="Homeodomain-like_sf"/>
</dbReference>
<dbReference type="EMBL" id="SJPV01000050">
    <property type="protein sequence ID" value="TWU21864.1"/>
    <property type="molecule type" value="Genomic_DNA"/>
</dbReference>
<dbReference type="AlphaFoldDB" id="A0A5C6CEC8"/>